<evidence type="ECO:0000313" key="1">
    <source>
        <dbReference type="EMBL" id="HIU92137.1"/>
    </source>
</evidence>
<dbReference type="SUPFAM" id="SSF48371">
    <property type="entry name" value="ARM repeat"/>
    <property type="match status" value="1"/>
</dbReference>
<sequence length="411" mass="46540">MTTNNEQLVKDLTAKDETKAFAAAQCIINNADTQAFSLLCDKSEFLFDFVKNNVNKRLQKAVNEGNFRNLFAFLKNYCPDFEDTIIGGIARFANEDLTDEMLELLENGSDDEKAYAAKYFSYIPDTIAADDLTEYAFSDNEAVAFNSAKALGAMKIDSAYQKALELLNSDDEFTVLKAVKFLVAYEDKAAVEHILKAMEHSSMSENIAGEIPYIQSLMELLQQYEDKNYVLLCIDNILSGLGEILPLSQIFCFEMFEVLEYLIPYNTNNKNPQAAVVLLKALSKFEELANNEEYTFDEDKNTKQEIQDIYNLLKKQQEYFWNAQKNLVKNELDESNVPVYRISSALSVICEYNLVQAEDEIKNLLHSNNEILLCEAASALKQIGKLDGAQKESILAKVHDENKKALINSLF</sequence>
<proteinExistence type="predicted"/>
<reference evidence="1" key="2">
    <citation type="journal article" date="2021" name="PeerJ">
        <title>Extensive microbial diversity within the chicken gut microbiome revealed by metagenomics and culture.</title>
        <authorList>
            <person name="Gilroy R."/>
            <person name="Ravi A."/>
            <person name="Getino M."/>
            <person name="Pursley I."/>
            <person name="Horton D.L."/>
            <person name="Alikhan N.F."/>
            <person name="Baker D."/>
            <person name="Gharbi K."/>
            <person name="Hall N."/>
            <person name="Watson M."/>
            <person name="Adriaenssens E.M."/>
            <person name="Foster-Nyarko E."/>
            <person name="Jarju S."/>
            <person name="Secka A."/>
            <person name="Antonio M."/>
            <person name="Oren A."/>
            <person name="Chaudhuri R.R."/>
            <person name="La Ragione R."/>
            <person name="Hildebrand F."/>
            <person name="Pallen M.J."/>
        </authorList>
    </citation>
    <scope>NUCLEOTIDE SEQUENCE</scope>
    <source>
        <strain evidence="1">CHK154-7741</strain>
    </source>
</reference>
<dbReference type="Pfam" id="PF13646">
    <property type="entry name" value="HEAT_2"/>
    <property type="match status" value="1"/>
</dbReference>
<evidence type="ECO:0000313" key="2">
    <source>
        <dbReference type="Proteomes" id="UP000886748"/>
    </source>
</evidence>
<reference evidence="1" key="1">
    <citation type="submission" date="2020-10" db="EMBL/GenBank/DDBJ databases">
        <authorList>
            <person name="Gilroy R."/>
        </authorList>
    </citation>
    <scope>NUCLEOTIDE SEQUENCE</scope>
    <source>
        <strain evidence="1">CHK154-7741</strain>
    </source>
</reference>
<protein>
    <submittedName>
        <fullName evidence="1">HEAT repeat domain-containing protein</fullName>
    </submittedName>
</protein>
<organism evidence="1 2">
    <name type="scientific">Candidatus Limenecus avicola</name>
    <dbReference type="NCBI Taxonomy" id="2840847"/>
    <lineage>
        <taxon>Bacteria</taxon>
        <taxon>Bacillati</taxon>
        <taxon>Bacillota</taxon>
        <taxon>Clostridia</taxon>
        <taxon>Eubacteriales</taxon>
        <taxon>Clostridiaceae</taxon>
        <taxon>Clostridiaceae incertae sedis</taxon>
        <taxon>Candidatus Limenecus</taxon>
    </lineage>
</organism>
<dbReference type="InterPro" id="IPR011989">
    <property type="entry name" value="ARM-like"/>
</dbReference>
<gene>
    <name evidence="1" type="ORF">IAD26_03265</name>
</gene>
<dbReference type="Gene3D" id="1.25.10.10">
    <property type="entry name" value="Leucine-rich Repeat Variant"/>
    <property type="match status" value="1"/>
</dbReference>
<dbReference type="AlphaFoldDB" id="A0A9D1MZQ0"/>
<accession>A0A9D1MZQ0</accession>
<name>A0A9D1MZQ0_9CLOT</name>
<dbReference type="EMBL" id="DVOD01000022">
    <property type="protein sequence ID" value="HIU92137.1"/>
    <property type="molecule type" value="Genomic_DNA"/>
</dbReference>
<dbReference type="InterPro" id="IPR016024">
    <property type="entry name" value="ARM-type_fold"/>
</dbReference>
<dbReference type="Proteomes" id="UP000886748">
    <property type="component" value="Unassembled WGS sequence"/>
</dbReference>
<comment type="caution">
    <text evidence="1">The sequence shown here is derived from an EMBL/GenBank/DDBJ whole genome shotgun (WGS) entry which is preliminary data.</text>
</comment>